<dbReference type="AlphaFoldDB" id="A0AAD4Q456"/>
<dbReference type="Pfam" id="PF20153">
    <property type="entry name" value="DUF6535"/>
    <property type="match status" value="1"/>
</dbReference>
<reference evidence="3" key="1">
    <citation type="submission" date="2022-01" db="EMBL/GenBank/DDBJ databases">
        <title>Comparative genomics reveals a dynamic genome evolution in the ectomycorrhizal milk-cap (Lactarius) mushrooms.</title>
        <authorList>
            <consortium name="DOE Joint Genome Institute"/>
            <person name="Lebreton A."/>
            <person name="Tang N."/>
            <person name="Kuo A."/>
            <person name="LaButti K."/>
            <person name="Drula E."/>
            <person name="Barry K."/>
            <person name="Clum A."/>
            <person name="Lipzen A."/>
            <person name="Mousain D."/>
            <person name="Ng V."/>
            <person name="Wang R."/>
            <person name="Wang X."/>
            <person name="Dai Y."/>
            <person name="Henrissat B."/>
            <person name="Grigoriev I.V."/>
            <person name="Guerin-Laguette A."/>
            <person name="Yu F."/>
            <person name="Martin F.M."/>
        </authorList>
    </citation>
    <scope>NUCLEOTIDE SEQUENCE</scope>
    <source>
        <strain evidence="3">QP</strain>
    </source>
</reference>
<feature type="transmembrane region" description="Helical" evidence="1">
    <location>
        <begin position="97"/>
        <end position="116"/>
    </location>
</feature>
<evidence type="ECO:0000313" key="4">
    <source>
        <dbReference type="Proteomes" id="UP001201163"/>
    </source>
</evidence>
<feature type="transmembrane region" description="Helical" evidence="1">
    <location>
        <begin position="161"/>
        <end position="179"/>
    </location>
</feature>
<feature type="transmembrane region" description="Helical" evidence="1">
    <location>
        <begin position="26"/>
        <end position="46"/>
    </location>
</feature>
<evidence type="ECO:0000259" key="2">
    <source>
        <dbReference type="Pfam" id="PF20153"/>
    </source>
</evidence>
<dbReference type="InterPro" id="IPR045338">
    <property type="entry name" value="DUF6535"/>
</dbReference>
<keyword evidence="1" id="KW-0472">Membrane</keyword>
<protein>
    <recommendedName>
        <fullName evidence="2">DUF6535 domain-containing protein</fullName>
    </recommendedName>
</protein>
<comment type="caution">
    <text evidence="3">The sequence shown here is derived from an EMBL/GenBank/DDBJ whole genome shotgun (WGS) entry which is preliminary data.</text>
</comment>
<feature type="non-terminal residue" evidence="3">
    <location>
        <position position="1"/>
    </location>
</feature>
<evidence type="ECO:0000256" key="1">
    <source>
        <dbReference type="SAM" id="Phobius"/>
    </source>
</evidence>
<keyword evidence="1" id="KW-0812">Transmembrane</keyword>
<feature type="transmembrane region" description="Helical" evidence="1">
    <location>
        <begin position="185"/>
        <end position="206"/>
    </location>
</feature>
<dbReference type="EMBL" id="JAKELL010000096">
    <property type="protein sequence ID" value="KAH8982851.1"/>
    <property type="molecule type" value="Genomic_DNA"/>
</dbReference>
<keyword evidence="4" id="KW-1185">Reference proteome</keyword>
<keyword evidence="1" id="KW-1133">Transmembrane helix</keyword>
<gene>
    <name evidence="3" type="ORF">EDB92DRAFT_1768540</name>
</gene>
<feature type="non-terminal residue" evidence="3">
    <location>
        <position position="231"/>
    </location>
</feature>
<proteinExistence type="predicted"/>
<name>A0AAD4Q456_9AGAM</name>
<sequence>WSIYLAEADEYDEEITELWRGEADSILVFTGLFSGVIATFLNMSYYDLFPNSTDTTNDLLAQISLQLVNISNGVPSLNDVTIGTGFTPPAAVIRVNVIWFLSLVLSIVSALNATLFQQWSRRYLDITRHRVAPHKRARTRAYMFDGIASFKMSRVVKAMPMLLHLSIFLFFAGLIDFLWNANSTIGHWILGFISVFTFAYLAMTVLPNLYLNCPYSTPLSELSWRFSQHLL</sequence>
<accession>A0AAD4Q456</accession>
<feature type="domain" description="DUF6535" evidence="2">
    <location>
        <begin position="1"/>
        <end position="180"/>
    </location>
</feature>
<dbReference type="Proteomes" id="UP001201163">
    <property type="component" value="Unassembled WGS sequence"/>
</dbReference>
<organism evidence="3 4">
    <name type="scientific">Lactarius akahatsu</name>
    <dbReference type="NCBI Taxonomy" id="416441"/>
    <lineage>
        <taxon>Eukaryota</taxon>
        <taxon>Fungi</taxon>
        <taxon>Dikarya</taxon>
        <taxon>Basidiomycota</taxon>
        <taxon>Agaricomycotina</taxon>
        <taxon>Agaricomycetes</taxon>
        <taxon>Russulales</taxon>
        <taxon>Russulaceae</taxon>
        <taxon>Lactarius</taxon>
    </lineage>
</organism>
<evidence type="ECO:0000313" key="3">
    <source>
        <dbReference type="EMBL" id="KAH8982851.1"/>
    </source>
</evidence>